<evidence type="ECO:0000256" key="1">
    <source>
        <dbReference type="SAM" id="Coils"/>
    </source>
</evidence>
<keyword evidence="1" id="KW-0175">Coiled coil</keyword>
<evidence type="ECO:0000313" key="5">
    <source>
        <dbReference type="Proteomes" id="UP001346149"/>
    </source>
</evidence>
<keyword evidence="5" id="KW-1185">Reference proteome</keyword>
<organism evidence="4 5">
    <name type="scientific">Trapa natans</name>
    <name type="common">Water chestnut</name>
    <dbReference type="NCBI Taxonomy" id="22666"/>
    <lineage>
        <taxon>Eukaryota</taxon>
        <taxon>Viridiplantae</taxon>
        <taxon>Streptophyta</taxon>
        <taxon>Embryophyta</taxon>
        <taxon>Tracheophyta</taxon>
        <taxon>Spermatophyta</taxon>
        <taxon>Magnoliopsida</taxon>
        <taxon>eudicotyledons</taxon>
        <taxon>Gunneridae</taxon>
        <taxon>Pentapetalae</taxon>
        <taxon>rosids</taxon>
        <taxon>malvids</taxon>
        <taxon>Myrtales</taxon>
        <taxon>Lythraceae</taxon>
        <taxon>Trapa</taxon>
    </lineage>
</organism>
<sequence length="388" mass="44833">MEASKSKVDAIKPVILKAGIPLAISIVGFVCSKFIAGRRRADSIGHESRDEEEEEEGEMGLVVHDHKSGTHEEILGLGRILERLQERAWSMEMKFLRYCELRDREALLLEVKRSVEMEIGRVESMSREVKAMELEQKRVVEIELEYVNVIEEMRCSRLENAAMQRKVRRLMRKVKEQSDFMRDSKLRIKAQEREISSARSTLENERDDVKKMEGEIGEMRRAMKQLQQEKDQLWVGLSSMEGSVLKMKQEGATMEDLKQQLKVLENFQKEHAADEKELVYLRLSNACLKHEMMRNLVTSPGNHHNLEMTKSLELTKSESSEVDLAEEEDKSQDHDSGDEAHSPKMKTSANHFSKRKKLLHKLRRWVDGTGKEHSQLKVRPADDKGHGT</sequence>
<reference evidence="4 5" key="1">
    <citation type="journal article" date="2023" name="Hortic Res">
        <title>Pangenome of water caltrop reveals structural variations and asymmetric subgenome divergence after allopolyploidization.</title>
        <authorList>
            <person name="Zhang X."/>
            <person name="Chen Y."/>
            <person name="Wang L."/>
            <person name="Yuan Y."/>
            <person name="Fang M."/>
            <person name="Shi L."/>
            <person name="Lu R."/>
            <person name="Comes H.P."/>
            <person name="Ma Y."/>
            <person name="Chen Y."/>
            <person name="Huang G."/>
            <person name="Zhou Y."/>
            <person name="Zheng Z."/>
            <person name="Qiu Y."/>
        </authorList>
    </citation>
    <scope>NUCLEOTIDE SEQUENCE [LARGE SCALE GENOMIC DNA]</scope>
    <source>
        <strain evidence="4">F231</strain>
    </source>
</reference>
<evidence type="ECO:0000256" key="2">
    <source>
        <dbReference type="SAM" id="MobiDB-lite"/>
    </source>
</evidence>
<protein>
    <submittedName>
        <fullName evidence="4">Uncharacterized protein</fullName>
    </submittedName>
</protein>
<feature type="compositionally biased region" description="Basic and acidic residues" evidence="2">
    <location>
        <begin position="364"/>
        <end position="388"/>
    </location>
</feature>
<feature type="coiled-coil region" evidence="1">
    <location>
        <begin position="181"/>
        <end position="277"/>
    </location>
</feature>
<dbReference type="EMBL" id="JAXQNO010000014">
    <property type="protein sequence ID" value="KAK4784822.1"/>
    <property type="molecule type" value="Genomic_DNA"/>
</dbReference>
<feature type="compositionally biased region" description="Basic and acidic residues" evidence="2">
    <location>
        <begin position="331"/>
        <end position="342"/>
    </location>
</feature>
<feature type="transmembrane region" description="Helical" evidence="3">
    <location>
        <begin position="14"/>
        <end position="36"/>
    </location>
</feature>
<keyword evidence="3" id="KW-0472">Membrane</keyword>
<evidence type="ECO:0000256" key="3">
    <source>
        <dbReference type="SAM" id="Phobius"/>
    </source>
</evidence>
<feature type="compositionally biased region" description="Basic residues" evidence="2">
    <location>
        <begin position="352"/>
        <end position="363"/>
    </location>
</feature>
<evidence type="ECO:0000313" key="4">
    <source>
        <dbReference type="EMBL" id="KAK4784822.1"/>
    </source>
</evidence>
<dbReference type="AlphaFoldDB" id="A0AAN7LSC7"/>
<comment type="caution">
    <text evidence="4">The sequence shown here is derived from an EMBL/GenBank/DDBJ whole genome shotgun (WGS) entry which is preliminary data.</text>
</comment>
<keyword evidence="3" id="KW-0812">Transmembrane</keyword>
<proteinExistence type="predicted"/>
<feature type="compositionally biased region" description="Acidic residues" evidence="2">
    <location>
        <begin position="320"/>
        <end position="330"/>
    </location>
</feature>
<name>A0AAN7LSC7_TRANT</name>
<gene>
    <name evidence="4" type="ORF">SAY86_019190</name>
</gene>
<accession>A0AAN7LSC7</accession>
<dbReference type="Proteomes" id="UP001346149">
    <property type="component" value="Unassembled WGS sequence"/>
</dbReference>
<feature type="region of interest" description="Disordered" evidence="2">
    <location>
        <begin position="312"/>
        <end position="388"/>
    </location>
</feature>
<keyword evidence="3" id="KW-1133">Transmembrane helix</keyword>